<sequence length="69" mass="7412">PTSLVSSIESHVPIESYSSSVRKTTPHREELVNTGAIQPHGITSKSRSDPSSPIDPSHKPSYLKLSCAV</sequence>
<evidence type="ECO:0000313" key="2">
    <source>
        <dbReference type="EMBL" id="CEK51227.1"/>
    </source>
</evidence>
<feature type="non-terminal residue" evidence="2">
    <location>
        <position position="69"/>
    </location>
</feature>
<dbReference type="AlphaFoldDB" id="A0A0B6Y4H5"/>
<feature type="non-terminal residue" evidence="2">
    <location>
        <position position="1"/>
    </location>
</feature>
<protein>
    <submittedName>
        <fullName evidence="2">Uncharacterized protein</fullName>
    </submittedName>
</protein>
<reference evidence="2" key="1">
    <citation type="submission" date="2014-12" db="EMBL/GenBank/DDBJ databases">
        <title>Insight into the proteome of Arion vulgaris.</title>
        <authorList>
            <person name="Aradska J."/>
            <person name="Bulat T."/>
            <person name="Smidak R."/>
            <person name="Sarate P."/>
            <person name="Gangsoo J."/>
            <person name="Sialana F."/>
            <person name="Bilban M."/>
            <person name="Lubec G."/>
        </authorList>
    </citation>
    <scope>NUCLEOTIDE SEQUENCE</scope>
    <source>
        <tissue evidence="2">Skin</tissue>
    </source>
</reference>
<proteinExistence type="predicted"/>
<evidence type="ECO:0000256" key="1">
    <source>
        <dbReference type="SAM" id="MobiDB-lite"/>
    </source>
</evidence>
<accession>A0A0B6Y4H5</accession>
<feature type="region of interest" description="Disordered" evidence="1">
    <location>
        <begin position="15"/>
        <end position="69"/>
    </location>
</feature>
<name>A0A0B6Y4H5_9EUPU</name>
<organism evidence="2">
    <name type="scientific">Arion vulgaris</name>
    <dbReference type="NCBI Taxonomy" id="1028688"/>
    <lineage>
        <taxon>Eukaryota</taxon>
        <taxon>Metazoa</taxon>
        <taxon>Spiralia</taxon>
        <taxon>Lophotrochozoa</taxon>
        <taxon>Mollusca</taxon>
        <taxon>Gastropoda</taxon>
        <taxon>Heterobranchia</taxon>
        <taxon>Euthyneura</taxon>
        <taxon>Panpulmonata</taxon>
        <taxon>Eupulmonata</taxon>
        <taxon>Stylommatophora</taxon>
        <taxon>Helicina</taxon>
        <taxon>Arionoidea</taxon>
        <taxon>Arionidae</taxon>
        <taxon>Arion</taxon>
    </lineage>
</organism>
<dbReference type="EMBL" id="HACG01004362">
    <property type="protein sequence ID" value="CEK51227.1"/>
    <property type="molecule type" value="Transcribed_RNA"/>
</dbReference>
<gene>
    <name evidence="2" type="primary">ORF12871</name>
</gene>